<dbReference type="Pfam" id="PF05670">
    <property type="entry name" value="NFACT-R_1"/>
    <property type="match status" value="1"/>
</dbReference>
<dbReference type="Pfam" id="PF05833">
    <property type="entry name" value="NFACT_N"/>
    <property type="match status" value="1"/>
</dbReference>
<comment type="function">
    <text evidence="5">Key component of the ribosome quality control system (RQC), a ribosome-associated complex that mediates the extraction of incompletely synthesized nascent chains from stalled ribosomes and their subsequent degradation. RqcH recruits Ala-charged tRNA, and with RqcP directs the elongation of stalled nascent chains on 50S ribosomal subunits, leading to non-templated C-terminal alanine extensions (Ala tail). The Ala tail promotes nascent chain degradation. May add between 1 and at least 8 Ala residues. Binds to stalled 50S ribosomal subunits.</text>
</comment>
<dbReference type="AlphaFoldDB" id="A0A917XS84"/>
<dbReference type="HAMAP" id="MF_00844_B">
    <property type="entry name" value="RqcH_B"/>
    <property type="match status" value="1"/>
</dbReference>
<dbReference type="GO" id="GO:1990112">
    <property type="term" value="C:RQC complex"/>
    <property type="evidence" value="ECO:0007669"/>
    <property type="project" value="TreeGrafter"/>
</dbReference>
<evidence type="ECO:0000313" key="7">
    <source>
        <dbReference type="EMBL" id="GGN49432.1"/>
    </source>
</evidence>
<dbReference type="PANTHER" id="PTHR15239:SF6">
    <property type="entry name" value="RIBOSOME QUALITY CONTROL COMPLEX SUBUNIT NEMF"/>
    <property type="match status" value="1"/>
</dbReference>
<comment type="subunit">
    <text evidence="5">Associates with stalled 50S ribosomal subunits. Binds to RqcP.</text>
</comment>
<dbReference type="InterPro" id="IPR051608">
    <property type="entry name" value="RQC_Subunit_NEMF"/>
</dbReference>
<organism evidence="7 8">
    <name type="scientific">Oceanobacillus indicireducens</name>
    <dbReference type="NCBI Taxonomy" id="1004261"/>
    <lineage>
        <taxon>Bacteria</taxon>
        <taxon>Bacillati</taxon>
        <taxon>Bacillota</taxon>
        <taxon>Bacilli</taxon>
        <taxon>Bacillales</taxon>
        <taxon>Bacillaceae</taxon>
        <taxon>Oceanobacillus</taxon>
    </lineage>
</organism>
<evidence type="ECO:0000313" key="8">
    <source>
        <dbReference type="Proteomes" id="UP000624041"/>
    </source>
</evidence>
<evidence type="ECO:0000259" key="6">
    <source>
        <dbReference type="Pfam" id="PF05670"/>
    </source>
</evidence>
<feature type="domain" description="NFACT RNA-binding" evidence="6">
    <location>
        <begin position="451"/>
        <end position="539"/>
    </location>
</feature>
<name>A0A917XS84_9BACI</name>
<dbReference type="EMBL" id="BMOS01000001">
    <property type="protein sequence ID" value="GGN49432.1"/>
    <property type="molecule type" value="Genomic_DNA"/>
</dbReference>
<comment type="caution">
    <text evidence="7">The sequence shown here is derived from an EMBL/GenBank/DDBJ whole genome shotgun (WGS) entry which is preliminary data.</text>
</comment>
<proteinExistence type="inferred from homology"/>
<gene>
    <name evidence="5" type="primary">rqcH</name>
    <name evidence="7" type="ORF">GCM10007971_01990</name>
</gene>
<evidence type="ECO:0000256" key="2">
    <source>
        <dbReference type="ARBA" id="ARBA00022730"/>
    </source>
</evidence>
<keyword evidence="2 5" id="KW-0699">rRNA-binding</keyword>
<evidence type="ECO:0000256" key="5">
    <source>
        <dbReference type="HAMAP-Rule" id="MF_00844"/>
    </source>
</evidence>
<keyword evidence="1 5" id="KW-0820">tRNA-binding</keyword>
<dbReference type="InterPro" id="IPR043682">
    <property type="entry name" value="RqcH_bacterial"/>
</dbReference>
<dbReference type="InterPro" id="IPR008532">
    <property type="entry name" value="NFACT_RNA-bd"/>
</dbReference>
<dbReference type="RefSeq" id="WP_188855670.1">
    <property type="nucleotide sequence ID" value="NZ_BMOS01000001.1"/>
</dbReference>
<dbReference type="GO" id="GO:0000049">
    <property type="term" value="F:tRNA binding"/>
    <property type="evidence" value="ECO:0007669"/>
    <property type="project" value="UniProtKB-UniRule"/>
</dbReference>
<keyword evidence="3 5" id="KW-0694">RNA-binding</keyword>
<dbReference type="Gene3D" id="3.40.970.40">
    <property type="entry name" value="fibrinogen binding protein from staphylococcus aureus domain like"/>
    <property type="match status" value="1"/>
</dbReference>
<reference evidence="7" key="1">
    <citation type="journal article" date="2014" name="Int. J. Syst. Evol. Microbiol.">
        <title>Complete genome sequence of Corynebacterium casei LMG S-19264T (=DSM 44701T), isolated from a smear-ripened cheese.</title>
        <authorList>
            <consortium name="US DOE Joint Genome Institute (JGI-PGF)"/>
            <person name="Walter F."/>
            <person name="Albersmeier A."/>
            <person name="Kalinowski J."/>
            <person name="Ruckert C."/>
        </authorList>
    </citation>
    <scope>NUCLEOTIDE SEQUENCE</scope>
    <source>
        <strain evidence="7">JCM 17251</strain>
    </source>
</reference>
<keyword evidence="4 5" id="KW-0648">Protein biosynthesis</keyword>
<evidence type="ECO:0000256" key="3">
    <source>
        <dbReference type="ARBA" id="ARBA00022884"/>
    </source>
</evidence>
<sequence length="569" mass="66111">MPFDGIVTRAVTNELQDLLLPGKISKIYQPTAQELIFTIRSQGVNQSLLFSIHPTYARIHITKDSYINPKEPPMFCMVLRKHLGGATINSIEQDRLERVITFSFTTRNEIGDQSEKQLIVELMGRHSNIILVNEETGKIIDSMKHISMAQNRHRTILPGHDYIKPPEQDKLNPLEIDGEDLIKRIDFNAGKIDRQLVLHLTGYSPFITKEIVRRAKLGDMSVYKDKFEEINHDVIANNFQPTIYINDREDYHVIEITVDKLTKQNFNSVSEMLDSFYSGKAERDRVKQQAKDLSRFIRNEINKNERKLKKHYQTLKKAEKADVYQKYGELLTAHLHLVKPGDTVVKVIDYYDPEQNEVEIELNPQISPSENAQRFFKNYQKLKNSRKIVQTEIKKTQEEIDYFDRLLQQIDVAGEEDIEEIREELRDEGYLRKQRTKSRKNKVHKPVPETFIASDGTEILVGKNNKQNEYLTMRLARRDEIWLHTKDIPGSHVVIRHTDPSEETLLEAAKLAAYFSKSQNSSSVPVDYTLIRHVKKPNGAKPGYVTYDNQKTLFVTPSAKFVEQHRQKK</sequence>
<dbReference type="Proteomes" id="UP000624041">
    <property type="component" value="Unassembled WGS sequence"/>
</dbReference>
<dbReference type="Gene3D" id="2.30.310.10">
    <property type="entry name" value="ibrinogen binding protein from staphylococcus aureus domain"/>
    <property type="match status" value="1"/>
</dbReference>
<evidence type="ECO:0000256" key="1">
    <source>
        <dbReference type="ARBA" id="ARBA00022555"/>
    </source>
</evidence>
<dbReference type="FunFam" id="2.30.310.10:FF:000004">
    <property type="entry name" value="Fibronectin-binding protein A"/>
    <property type="match status" value="1"/>
</dbReference>
<dbReference type="GO" id="GO:0072344">
    <property type="term" value="P:rescue of stalled ribosome"/>
    <property type="evidence" value="ECO:0007669"/>
    <property type="project" value="UniProtKB-UniRule"/>
</dbReference>
<accession>A0A917XS84</accession>
<dbReference type="PANTHER" id="PTHR15239">
    <property type="entry name" value="NUCLEAR EXPORT MEDIATOR FACTOR NEMF"/>
    <property type="match status" value="1"/>
</dbReference>
<reference evidence="7" key="2">
    <citation type="submission" date="2020-09" db="EMBL/GenBank/DDBJ databases">
        <authorList>
            <person name="Sun Q."/>
            <person name="Ohkuma M."/>
        </authorList>
    </citation>
    <scope>NUCLEOTIDE SEQUENCE</scope>
    <source>
        <strain evidence="7">JCM 17251</strain>
    </source>
</reference>
<evidence type="ECO:0000256" key="4">
    <source>
        <dbReference type="ARBA" id="ARBA00022917"/>
    </source>
</evidence>
<comment type="similarity">
    <text evidence="5">Belongs to the NEMF family.</text>
</comment>
<dbReference type="Gene3D" id="1.10.8.50">
    <property type="match status" value="1"/>
</dbReference>
<dbReference type="GO" id="GO:0043023">
    <property type="term" value="F:ribosomal large subunit binding"/>
    <property type="evidence" value="ECO:0007669"/>
    <property type="project" value="UniProtKB-UniRule"/>
</dbReference>
<keyword evidence="8" id="KW-1185">Reference proteome</keyword>
<protein>
    <recommendedName>
        <fullName evidence="5">Rqc2 homolog RqcH</fullName>
        <shortName evidence="5">RqcH</shortName>
    </recommendedName>
</protein>
<dbReference type="GO" id="GO:0019843">
    <property type="term" value="F:rRNA binding"/>
    <property type="evidence" value="ECO:0007669"/>
    <property type="project" value="UniProtKB-UniRule"/>
</dbReference>